<dbReference type="Proteomes" id="UP000288805">
    <property type="component" value="Unassembled WGS sequence"/>
</dbReference>
<reference evidence="1 2" key="1">
    <citation type="journal article" date="2018" name="PLoS Genet.">
        <title>Population sequencing reveals clonal diversity and ancestral inbreeding in the grapevine cultivar Chardonnay.</title>
        <authorList>
            <person name="Roach M.J."/>
            <person name="Johnson D.L."/>
            <person name="Bohlmann J."/>
            <person name="van Vuuren H.J."/>
            <person name="Jones S.J."/>
            <person name="Pretorius I.S."/>
            <person name="Schmidt S.A."/>
            <person name="Borneman A.R."/>
        </authorList>
    </citation>
    <scope>NUCLEOTIDE SEQUENCE [LARGE SCALE GENOMIC DNA]</scope>
    <source>
        <strain evidence="2">cv. Chardonnay</strain>
        <tissue evidence="1">Leaf</tissue>
    </source>
</reference>
<dbReference type="EMBL" id="QGNW01000038">
    <property type="protein sequence ID" value="RVX09262.1"/>
    <property type="molecule type" value="Genomic_DNA"/>
</dbReference>
<protein>
    <submittedName>
        <fullName evidence="1">Uncharacterized protein</fullName>
    </submittedName>
</protein>
<comment type="caution">
    <text evidence="1">The sequence shown here is derived from an EMBL/GenBank/DDBJ whole genome shotgun (WGS) entry which is preliminary data.</text>
</comment>
<dbReference type="AlphaFoldDB" id="A0A438JJZ0"/>
<proteinExistence type="predicted"/>
<dbReference type="PANTHER" id="PTHR37260">
    <property type="entry name" value="PHOSPHORELAY PROTEIN"/>
    <property type="match status" value="1"/>
</dbReference>
<dbReference type="InterPro" id="IPR053342">
    <property type="entry name" value="Exosome_cofactor/PTGS_suppr"/>
</dbReference>
<dbReference type="PANTHER" id="PTHR37260:SF2">
    <property type="entry name" value="PROTEIN ECERIFERUM 16"/>
    <property type="match status" value="1"/>
</dbReference>
<name>A0A438JJZ0_VITVI</name>
<accession>A0A438JJZ0</accession>
<sequence>MIWQTKAPFLSLNLHSLAEQLTKVDLSQRLFVEEDLLSPELMSVCQIMLNISPILVNLRFWIVPVNVGGFWGTLNLKIFTPVPNALKGLTAMGFFGN</sequence>
<gene>
    <name evidence="1" type="ORF">CK203_015392</name>
</gene>
<evidence type="ECO:0000313" key="2">
    <source>
        <dbReference type="Proteomes" id="UP000288805"/>
    </source>
</evidence>
<evidence type="ECO:0000313" key="1">
    <source>
        <dbReference type="EMBL" id="RVX09262.1"/>
    </source>
</evidence>
<organism evidence="1 2">
    <name type="scientific">Vitis vinifera</name>
    <name type="common">Grape</name>
    <dbReference type="NCBI Taxonomy" id="29760"/>
    <lineage>
        <taxon>Eukaryota</taxon>
        <taxon>Viridiplantae</taxon>
        <taxon>Streptophyta</taxon>
        <taxon>Embryophyta</taxon>
        <taxon>Tracheophyta</taxon>
        <taxon>Spermatophyta</taxon>
        <taxon>Magnoliopsida</taxon>
        <taxon>eudicotyledons</taxon>
        <taxon>Gunneridae</taxon>
        <taxon>Pentapetalae</taxon>
        <taxon>rosids</taxon>
        <taxon>Vitales</taxon>
        <taxon>Vitaceae</taxon>
        <taxon>Viteae</taxon>
        <taxon>Vitis</taxon>
    </lineage>
</organism>